<feature type="transmembrane region" description="Helical" evidence="12">
    <location>
        <begin position="198"/>
        <end position="220"/>
    </location>
</feature>
<dbReference type="EMBL" id="HE796683">
    <property type="protein sequence ID" value="CCH00791.1"/>
    <property type="molecule type" value="Genomic_DNA"/>
</dbReference>
<keyword evidence="3" id="KW-0813">Transport</keyword>
<dbReference type="GO" id="GO:0015385">
    <property type="term" value="F:sodium:proton antiporter activity"/>
    <property type="evidence" value="ECO:0007669"/>
    <property type="project" value="InterPro"/>
</dbReference>
<dbReference type="KEGG" id="fae:FAES_2782"/>
<evidence type="ECO:0000256" key="10">
    <source>
        <dbReference type="ARBA" id="ARBA00023136"/>
    </source>
</evidence>
<evidence type="ECO:0000256" key="7">
    <source>
        <dbReference type="ARBA" id="ARBA00022989"/>
    </source>
</evidence>
<dbReference type="PANTHER" id="PTHR10110">
    <property type="entry name" value="SODIUM/HYDROGEN EXCHANGER"/>
    <property type="match status" value="1"/>
</dbReference>
<dbReference type="Pfam" id="PF00999">
    <property type="entry name" value="Na_H_Exchanger"/>
    <property type="match status" value="1"/>
</dbReference>
<evidence type="ECO:0000256" key="2">
    <source>
        <dbReference type="ARBA" id="ARBA00007367"/>
    </source>
</evidence>
<feature type="transmembrane region" description="Helical" evidence="12">
    <location>
        <begin position="63"/>
        <end position="82"/>
    </location>
</feature>
<dbReference type="GO" id="GO:0015386">
    <property type="term" value="F:potassium:proton antiporter activity"/>
    <property type="evidence" value="ECO:0007669"/>
    <property type="project" value="TreeGrafter"/>
</dbReference>
<dbReference type="GO" id="GO:0005886">
    <property type="term" value="C:plasma membrane"/>
    <property type="evidence" value="ECO:0007669"/>
    <property type="project" value="UniProtKB-SubCell"/>
</dbReference>
<keyword evidence="6 12" id="KW-0812">Transmembrane</keyword>
<protein>
    <submittedName>
        <fullName evidence="14">Sodium/hydrogen exchanger</fullName>
    </submittedName>
</protein>
<accession>I0K9I8</accession>
<dbReference type="STRING" id="1166018.FAES_2782"/>
<evidence type="ECO:0000256" key="4">
    <source>
        <dbReference type="ARBA" id="ARBA00022449"/>
    </source>
</evidence>
<keyword evidence="10 12" id="KW-0472">Membrane</keyword>
<evidence type="ECO:0000256" key="8">
    <source>
        <dbReference type="ARBA" id="ARBA00023053"/>
    </source>
</evidence>
<evidence type="ECO:0000259" key="13">
    <source>
        <dbReference type="Pfam" id="PF00999"/>
    </source>
</evidence>
<sequence>MAGNKGGSGGFIKSSEPIRETKKQPNVQPIILMNVFTLITLLLVGASLLAYLNTRFLKLPDAIGVMVLSLLFSLAMLGLNAIAPSLLEQVRQGVGQIDFGEVLFDVMLSFLLFAGAFHTDAARLRVERRSVMLFAFVGVLLSTFFVGTGLYYIGNGLGFELPYLLCLLFGALISPTDPIAVLGILAKFRLPESVKINIVGESLFNDGVGVVVFATIYEMVVGGTDTVTLGHISLTFLEEAGGGVLFGLALGYLLYWLLRSINHYQTEVLLTVAGVMGGYLLAQQLHISGPLAMVVAGLLVGDKARQDAMSHQTEEYVDKFWELIDSILNALLFVLIGLELLVIPFGNGPWTIYLLVILLVLLSRYLAILIPFTLARRWLDLDANAPLMLTWGGLRGGLSVAMALSIPESIPQKAFIVTITYVVVLFSVIGQGLTMERLIRRLYPTSD</sequence>
<feature type="transmembrane region" description="Helical" evidence="12">
    <location>
        <begin position="327"/>
        <end position="346"/>
    </location>
</feature>
<evidence type="ECO:0000256" key="11">
    <source>
        <dbReference type="ARBA" id="ARBA00023201"/>
    </source>
</evidence>
<feature type="transmembrane region" description="Helical" evidence="12">
    <location>
        <begin position="387"/>
        <end position="406"/>
    </location>
</feature>
<comment type="subcellular location">
    <subcellularLocation>
        <location evidence="1">Cell membrane</location>
        <topology evidence="1">Multi-pass membrane protein</topology>
    </subcellularLocation>
</comment>
<keyword evidence="11" id="KW-0739">Sodium transport</keyword>
<evidence type="ECO:0000256" key="9">
    <source>
        <dbReference type="ARBA" id="ARBA00023065"/>
    </source>
</evidence>
<feature type="transmembrane region" description="Helical" evidence="12">
    <location>
        <begin position="30"/>
        <end position="51"/>
    </location>
</feature>
<keyword evidence="9" id="KW-0406">Ion transport</keyword>
<evidence type="ECO:0000256" key="6">
    <source>
        <dbReference type="ARBA" id="ARBA00022692"/>
    </source>
</evidence>
<name>I0K9I8_9BACT</name>
<feature type="transmembrane region" description="Helical" evidence="12">
    <location>
        <begin position="352"/>
        <end position="375"/>
    </location>
</feature>
<evidence type="ECO:0000256" key="5">
    <source>
        <dbReference type="ARBA" id="ARBA00022475"/>
    </source>
</evidence>
<organism evidence="14 15">
    <name type="scientific">Fibrella aestuarina BUZ 2</name>
    <dbReference type="NCBI Taxonomy" id="1166018"/>
    <lineage>
        <taxon>Bacteria</taxon>
        <taxon>Pseudomonadati</taxon>
        <taxon>Bacteroidota</taxon>
        <taxon>Cytophagia</taxon>
        <taxon>Cytophagales</taxon>
        <taxon>Spirosomataceae</taxon>
        <taxon>Fibrella</taxon>
    </lineage>
</organism>
<gene>
    <name evidence="14" type="ORF">FAES_2782</name>
</gene>
<feature type="transmembrane region" description="Helical" evidence="12">
    <location>
        <begin position="102"/>
        <end position="119"/>
    </location>
</feature>
<dbReference type="HOGENOM" id="CLU_005912_8_1_10"/>
<evidence type="ECO:0000313" key="15">
    <source>
        <dbReference type="Proteomes" id="UP000011058"/>
    </source>
</evidence>
<evidence type="ECO:0000256" key="1">
    <source>
        <dbReference type="ARBA" id="ARBA00004651"/>
    </source>
</evidence>
<evidence type="ECO:0000256" key="12">
    <source>
        <dbReference type="SAM" id="Phobius"/>
    </source>
</evidence>
<dbReference type="GO" id="GO:0051453">
    <property type="term" value="P:regulation of intracellular pH"/>
    <property type="evidence" value="ECO:0007669"/>
    <property type="project" value="TreeGrafter"/>
</dbReference>
<evidence type="ECO:0000313" key="14">
    <source>
        <dbReference type="EMBL" id="CCH00791.1"/>
    </source>
</evidence>
<evidence type="ECO:0000256" key="3">
    <source>
        <dbReference type="ARBA" id="ARBA00022448"/>
    </source>
</evidence>
<keyword evidence="8" id="KW-0915">Sodium</keyword>
<dbReference type="PANTHER" id="PTHR10110:SF195">
    <property type="entry name" value="NA(+)_H(+) ANTIPORTER NHAS2"/>
    <property type="match status" value="1"/>
</dbReference>
<proteinExistence type="inferred from homology"/>
<feature type="transmembrane region" description="Helical" evidence="12">
    <location>
        <begin position="240"/>
        <end position="258"/>
    </location>
</feature>
<reference evidence="14 15" key="1">
    <citation type="journal article" date="2012" name="J. Bacteriol.">
        <title>Genome Sequence of Fibrella aestuarina BUZ 2T, a Filamentous Marine Bacterium.</title>
        <authorList>
            <person name="Filippini M."/>
            <person name="Qi W."/>
            <person name="Blom J."/>
            <person name="Goesmann A."/>
            <person name="Smits T.H."/>
            <person name="Bagheri H.C."/>
        </authorList>
    </citation>
    <scope>NUCLEOTIDE SEQUENCE [LARGE SCALE GENOMIC DNA]</scope>
    <source>
        <strain evidence="15">BUZ 2T</strain>
    </source>
</reference>
<comment type="similarity">
    <text evidence="2">Belongs to the monovalent cation:proton antiporter 1 (CPA1) transporter (TC 2.A.36) family.</text>
</comment>
<dbReference type="Proteomes" id="UP000011058">
    <property type="component" value="Chromosome"/>
</dbReference>
<dbReference type="InterPro" id="IPR006153">
    <property type="entry name" value="Cation/H_exchanger_TM"/>
</dbReference>
<keyword evidence="5" id="KW-1003">Cell membrane</keyword>
<feature type="transmembrane region" description="Helical" evidence="12">
    <location>
        <begin position="412"/>
        <end position="433"/>
    </location>
</feature>
<dbReference type="eggNOG" id="COG0025">
    <property type="taxonomic scope" value="Bacteria"/>
</dbReference>
<keyword evidence="7 12" id="KW-1133">Transmembrane helix</keyword>
<feature type="transmembrane region" description="Helical" evidence="12">
    <location>
        <begin position="131"/>
        <end position="154"/>
    </location>
</feature>
<feature type="transmembrane region" description="Helical" evidence="12">
    <location>
        <begin position="160"/>
        <end position="186"/>
    </location>
</feature>
<dbReference type="PATRIC" id="fig|1166018.3.peg.4552"/>
<feature type="domain" description="Cation/H+ exchanger transmembrane" evidence="13">
    <location>
        <begin position="47"/>
        <end position="439"/>
    </location>
</feature>
<keyword evidence="15" id="KW-1185">Reference proteome</keyword>
<dbReference type="Gene3D" id="6.10.140.1330">
    <property type="match status" value="1"/>
</dbReference>
<keyword evidence="4" id="KW-0050">Antiport</keyword>
<dbReference type="InterPro" id="IPR018422">
    <property type="entry name" value="Cation/H_exchanger_CPA1"/>
</dbReference>
<dbReference type="AlphaFoldDB" id="I0K9I8"/>
<dbReference type="GO" id="GO:0098719">
    <property type="term" value="P:sodium ion import across plasma membrane"/>
    <property type="evidence" value="ECO:0007669"/>
    <property type="project" value="TreeGrafter"/>
</dbReference>